<dbReference type="EMBL" id="JSAM01000067">
    <property type="protein sequence ID" value="KIA77705.1"/>
    <property type="molecule type" value="Genomic_DNA"/>
</dbReference>
<sequence length="45" mass="5092">MFLATIKKRLVYTSLVALRSKAKKVCCNSKWEALRFVAYGALSLL</sequence>
<accession>A0A0C1C9K5</accession>
<protein>
    <submittedName>
        <fullName evidence="1">Uncharacterized protein</fullName>
    </submittedName>
</protein>
<evidence type="ECO:0000313" key="2">
    <source>
        <dbReference type="Proteomes" id="UP000031307"/>
    </source>
</evidence>
<dbReference type="AlphaFoldDB" id="A0A0C1C9K5"/>
<comment type="caution">
    <text evidence="1">The sequence shown here is derived from an EMBL/GenBank/DDBJ whole genome shotgun (WGS) entry which is preliminary data.</text>
</comment>
<gene>
    <name evidence="1" type="ORF">DB43_FX00140</name>
</gene>
<evidence type="ECO:0000313" key="1">
    <source>
        <dbReference type="EMBL" id="KIA77705.1"/>
    </source>
</evidence>
<organism evidence="1 2">
    <name type="scientific">Parachlamydia acanthamoebae</name>
    <dbReference type="NCBI Taxonomy" id="83552"/>
    <lineage>
        <taxon>Bacteria</taxon>
        <taxon>Pseudomonadati</taxon>
        <taxon>Chlamydiota</taxon>
        <taxon>Chlamydiia</taxon>
        <taxon>Parachlamydiales</taxon>
        <taxon>Parachlamydiaceae</taxon>
        <taxon>Parachlamydia</taxon>
    </lineage>
</organism>
<reference evidence="1 2" key="1">
    <citation type="journal article" date="2014" name="Mol. Biol. Evol.">
        <title>Massive expansion of Ubiquitination-related gene families within the Chlamydiae.</title>
        <authorList>
            <person name="Domman D."/>
            <person name="Collingro A."/>
            <person name="Lagkouvardos I."/>
            <person name="Gehre L."/>
            <person name="Weinmaier T."/>
            <person name="Rattei T."/>
            <person name="Subtil A."/>
            <person name="Horn M."/>
        </authorList>
    </citation>
    <scope>NUCLEOTIDE SEQUENCE [LARGE SCALE GENOMIC DNA]</scope>
    <source>
        <strain evidence="1 2">OEW1</strain>
    </source>
</reference>
<dbReference type="Proteomes" id="UP000031307">
    <property type="component" value="Unassembled WGS sequence"/>
</dbReference>
<proteinExistence type="predicted"/>
<name>A0A0C1C9K5_9BACT</name>